<feature type="region of interest" description="Disordered" evidence="1">
    <location>
        <begin position="246"/>
        <end position="265"/>
    </location>
</feature>
<evidence type="ECO:0000313" key="2">
    <source>
        <dbReference type="EMBL" id="CAI9613974.1"/>
    </source>
</evidence>
<proteinExistence type="predicted"/>
<organism evidence="2 3">
    <name type="scientific">Staurois parvus</name>
    <dbReference type="NCBI Taxonomy" id="386267"/>
    <lineage>
        <taxon>Eukaryota</taxon>
        <taxon>Metazoa</taxon>
        <taxon>Chordata</taxon>
        <taxon>Craniata</taxon>
        <taxon>Vertebrata</taxon>
        <taxon>Euteleostomi</taxon>
        <taxon>Amphibia</taxon>
        <taxon>Batrachia</taxon>
        <taxon>Anura</taxon>
        <taxon>Neobatrachia</taxon>
        <taxon>Ranoidea</taxon>
        <taxon>Ranidae</taxon>
        <taxon>Staurois</taxon>
    </lineage>
</organism>
<gene>
    <name evidence="2" type="ORF">SPARVUS_LOCUS14984020</name>
</gene>
<dbReference type="EMBL" id="CATNWA010019579">
    <property type="protein sequence ID" value="CAI9613974.1"/>
    <property type="molecule type" value="Genomic_DNA"/>
</dbReference>
<accession>A0ABN9GXV6</accession>
<feature type="compositionally biased region" description="Acidic residues" evidence="1">
    <location>
        <begin position="255"/>
        <end position="264"/>
    </location>
</feature>
<dbReference type="Proteomes" id="UP001162483">
    <property type="component" value="Unassembled WGS sequence"/>
</dbReference>
<dbReference type="PANTHER" id="PTHR10170">
    <property type="entry name" value="HUNTINGTON DISEASE PROTEIN"/>
    <property type="match status" value="1"/>
</dbReference>
<name>A0ABN9GXV6_9NEOB</name>
<dbReference type="InterPro" id="IPR048413">
    <property type="entry name" value="Htt_C-HEAT_rpt"/>
</dbReference>
<sequence>MGKVTHDWKRWTQMRDWYVSLVRSQCYAHSDSALLEGAELVNKIPQTDRLTFMTNKKFNMSMLGPCLALGVNQMIVDQDSSFFETTQSVLLDLISQTVQQLPDTHQIFQPLKPMEKDSYWEKLIIVLGDSEVYYSLVTLCRALAQYLLSLPKIPQSFHIRQENEVDIMKFVVMSVEAVSWHFVQEPVPLSVDLQAVLECCCLTLQQPGLWNLVASAEYVTQACSLITCIRFIIEAVAVQPGEQLLSPERKKDSSSEDQEGDEVDSGVQGAVFIKTACTMMSEMVDSLQTVLLFGHKRNNNIAAFLTPVLRNIIVSLARLPAVNSYTRVPPLV</sequence>
<dbReference type="PANTHER" id="PTHR10170:SF10">
    <property type="entry name" value="HUNTINGTIN"/>
    <property type="match status" value="1"/>
</dbReference>
<comment type="caution">
    <text evidence="2">The sequence shown here is derived from an EMBL/GenBank/DDBJ whole genome shotgun (WGS) entry which is preliminary data.</text>
</comment>
<evidence type="ECO:0000313" key="3">
    <source>
        <dbReference type="Proteomes" id="UP001162483"/>
    </source>
</evidence>
<protein>
    <submittedName>
        <fullName evidence="2">Uncharacterized protein</fullName>
    </submittedName>
</protein>
<reference evidence="2" key="1">
    <citation type="submission" date="2023-05" db="EMBL/GenBank/DDBJ databases">
        <authorList>
            <person name="Stuckert A."/>
        </authorList>
    </citation>
    <scope>NUCLEOTIDE SEQUENCE</scope>
</reference>
<dbReference type="InterPro" id="IPR028426">
    <property type="entry name" value="Huntingtin_fam"/>
</dbReference>
<feature type="non-terminal residue" evidence="2">
    <location>
        <position position="332"/>
    </location>
</feature>
<evidence type="ECO:0000256" key="1">
    <source>
        <dbReference type="SAM" id="MobiDB-lite"/>
    </source>
</evidence>
<dbReference type="Pfam" id="PF20927">
    <property type="entry name" value="Htt_C-HEAT"/>
    <property type="match status" value="1"/>
</dbReference>
<keyword evidence="3" id="KW-1185">Reference proteome</keyword>